<evidence type="ECO:0000256" key="2">
    <source>
        <dbReference type="ARBA" id="ARBA00011984"/>
    </source>
</evidence>
<protein>
    <recommendedName>
        <fullName evidence="2">small monomeric GTPase</fullName>
        <ecNumber evidence="2">3.6.5.2</ecNumber>
    </recommendedName>
</protein>
<evidence type="ECO:0000256" key="1">
    <source>
        <dbReference type="ARBA" id="ARBA00008344"/>
    </source>
</evidence>
<dbReference type="EMBL" id="BGPR01009329">
    <property type="protein sequence ID" value="GBN39341.1"/>
    <property type="molecule type" value="Genomic_DNA"/>
</dbReference>
<accession>A0A4Y2NJ65</accession>
<keyword evidence="7" id="KW-1185">Reference proteome</keyword>
<comment type="similarity">
    <text evidence="1">Belongs to the small GTPase superfamily. Ras family.</text>
</comment>
<name>A0A4Y2NJ65_ARAVE</name>
<dbReference type="GO" id="GO:0005525">
    <property type="term" value="F:GTP binding"/>
    <property type="evidence" value="ECO:0007669"/>
    <property type="project" value="InterPro"/>
</dbReference>
<keyword evidence="3" id="KW-0378">Hydrolase</keyword>
<evidence type="ECO:0000256" key="3">
    <source>
        <dbReference type="ARBA" id="ARBA00022801"/>
    </source>
</evidence>
<dbReference type="GO" id="GO:0003925">
    <property type="term" value="F:G protein activity"/>
    <property type="evidence" value="ECO:0007669"/>
    <property type="project" value="UniProtKB-EC"/>
</dbReference>
<dbReference type="Pfam" id="PF00071">
    <property type="entry name" value="Ras"/>
    <property type="match status" value="1"/>
</dbReference>
<gene>
    <name evidence="6" type="ORF">AVEN_110115_1</name>
</gene>
<comment type="caution">
    <text evidence="6">The sequence shown here is derived from an EMBL/GenBank/DDBJ whole genome shotgun (WGS) entry which is preliminary data.</text>
</comment>
<reference evidence="6 7" key="1">
    <citation type="journal article" date="2019" name="Sci. Rep.">
        <title>Orb-weaving spider Araneus ventricosus genome elucidates the spidroin gene catalogue.</title>
        <authorList>
            <person name="Kono N."/>
            <person name="Nakamura H."/>
            <person name="Ohtoshi R."/>
            <person name="Moran D.A.P."/>
            <person name="Shinohara A."/>
            <person name="Yoshida Y."/>
            <person name="Fujiwara M."/>
            <person name="Mori M."/>
            <person name="Tomita M."/>
            <person name="Arakawa K."/>
        </authorList>
    </citation>
    <scope>NUCLEOTIDE SEQUENCE [LARGE SCALE GENOMIC DNA]</scope>
</reference>
<dbReference type="Proteomes" id="UP000499080">
    <property type="component" value="Unassembled WGS sequence"/>
</dbReference>
<sequence>MASTSYRSIYRKRKPPPDPVNLRREIVSREETKLKRRFVCVVGDEGTGRHTLVHRFLTMSSDASQEPENRRGRTSYILTNLSERPHIRRPRAVHLHVFIFNFQELDLETIHHIVGQVNSCIVIFDVGRSITFHTAIHCMIKITELLRSKAPRFILVGNKIDLHQREISADSGRRVARICSAQRYYDCSAQMNVNMDAVFDALLIMSVYPHSPLPR</sequence>
<dbReference type="SUPFAM" id="SSF52540">
    <property type="entry name" value="P-loop containing nucleoside triphosphate hydrolases"/>
    <property type="match status" value="1"/>
</dbReference>
<feature type="region of interest" description="Disordered" evidence="5">
    <location>
        <begin position="1"/>
        <end position="21"/>
    </location>
</feature>
<dbReference type="Gene3D" id="3.40.50.300">
    <property type="entry name" value="P-loop containing nucleotide triphosphate hydrolases"/>
    <property type="match status" value="1"/>
</dbReference>
<dbReference type="SMART" id="SM00175">
    <property type="entry name" value="RAB"/>
    <property type="match status" value="1"/>
</dbReference>
<dbReference type="PRINTS" id="PR00449">
    <property type="entry name" value="RASTRNSFRMNG"/>
</dbReference>
<dbReference type="EC" id="3.6.5.2" evidence="2"/>
<evidence type="ECO:0000256" key="4">
    <source>
        <dbReference type="ARBA" id="ARBA00048098"/>
    </source>
</evidence>
<dbReference type="PANTHER" id="PTHR45704">
    <property type="entry name" value="RAS-LIKE FAMILY MEMBER 11"/>
    <property type="match status" value="1"/>
</dbReference>
<organism evidence="6 7">
    <name type="scientific">Araneus ventricosus</name>
    <name type="common">Orbweaver spider</name>
    <name type="synonym">Epeira ventricosa</name>
    <dbReference type="NCBI Taxonomy" id="182803"/>
    <lineage>
        <taxon>Eukaryota</taxon>
        <taxon>Metazoa</taxon>
        <taxon>Ecdysozoa</taxon>
        <taxon>Arthropoda</taxon>
        <taxon>Chelicerata</taxon>
        <taxon>Arachnida</taxon>
        <taxon>Araneae</taxon>
        <taxon>Araneomorphae</taxon>
        <taxon>Entelegynae</taxon>
        <taxon>Araneoidea</taxon>
        <taxon>Araneidae</taxon>
        <taxon>Araneus</taxon>
    </lineage>
</organism>
<proteinExistence type="inferred from homology"/>
<evidence type="ECO:0000256" key="5">
    <source>
        <dbReference type="SAM" id="MobiDB-lite"/>
    </source>
</evidence>
<dbReference type="InterPro" id="IPR001806">
    <property type="entry name" value="Small_GTPase"/>
</dbReference>
<dbReference type="OrthoDB" id="10486868at2759"/>
<evidence type="ECO:0000313" key="6">
    <source>
        <dbReference type="EMBL" id="GBN39341.1"/>
    </source>
</evidence>
<dbReference type="InterPro" id="IPR027417">
    <property type="entry name" value="P-loop_NTPase"/>
</dbReference>
<dbReference type="InterPro" id="IPR051065">
    <property type="entry name" value="Ras-related_GTPase"/>
</dbReference>
<evidence type="ECO:0000313" key="7">
    <source>
        <dbReference type="Proteomes" id="UP000499080"/>
    </source>
</evidence>
<dbReference type="AlphaFoldDB" id="A0A4Y2NJ65"/>
<comment type="catalytic activity">
    <reaction evidence="4">
        <text>GTP + H2O = GDP + phosphate + H(+)</text>
        <dbReference type="Rhea" id="RHEA:19669"/>
        <dbReference type="ChEBI" id="CHEBI:15377"/>
        <dbReference type="ChEBI" id="CHEBI:15378"/>
        <dbReference type="ChEBI" id="CHEBI:37565"/>
        <dbReference type="ChEBI" id="CHEBI:43474"/>
        <dbReference type="ChEBI" id="CHEBI:58189"/>
        <dbReference type="EC" id="3.6.5.2"/>
    </reaction>
</comment>